<proteinExistence type="predicted"/>
<sequence>MQFDFFDLKNYQHPPCMFTLWYLFLLINCAATCIEEWIEQSKKEGEGGPGGETAEGAGAAPPQGEEQPAEAPPEEAAVPAEEAAPPPEEAAPPPEEAAPAPEEAAPPPEGEPAVQADETGAGPAEGMGDEGAEKPKDE</sequence>
<evidence type="ECO:0000313" key="3">
    <source>
        <dbReference type="EMBL" id="KAJ3662645.1"/>
    </source>
</evidence>
<evidence type="ECO:0000256" key="2">
    <source>
        <dbReference type="SAM" id="SignalP"/>
    </source>
</evidence>
<feature type="chain" id="PRO_5041211409" evidence="2">
    <location>
        <begin position="32"/>
        <end position="138"/>
    </location>
</feature>
<organism evidence="3 4">
    <name type="scientific">Zophobas morio</name>
    <dbReference type="NCBI Taxonomy" id="2755281"/>
    <lineage>
        <taxon>Eukaryota</taxon>
        <taxon>Metazoa</taxon>
        <taxon>Ecdysozoa</taxon>
        <taxon>Arthropoda</taxon>
        <taxon>Hexapoda</taxon>
        <taxon>Insecta</taxon>
        <taxon>Pterygota</taxon>
        <taxon>Neoptera</taxon>
        <taxon>Endopterygota</taxon>
        <taxon>Coleoptera</taxon>
        <taxon>Polyphaga</taxon>
        <taxon>Cucujiformia</taxon>
        <taxon>Tenebrionidae</taxon>
        <taxon>Zophobas</taxon>
    </lineage>
</organism>
<feature type="signal peptide" evidence="2">
    <location>
        <begin position="1"/>
        <end position="31"/>
    </location>
</feature>
<dbReference type="AlphaFoldDB" id="A0AA38MLT7"/>
<feature type="compositionally biased region" description="Pro residues" evidence="1">
    <location>
        <begin position="84"/>
        <end position="96"/>
    </location>
</feature>
<comment type="caution">
    <text evidence="3">The sequence shown here is derived from an EMBL/GenBank/DDBJ whole genome shotgun (WGS) entry which is preliminary data.</text>
</comment>
<feature type="compositionally biased region" description="Low complexity" evidence="1">
    <location>
        <begin position="54"/>
        <end position="66"/>
    </location>
</feature>
<accession>A0AA38MLT7</accession>
<evidence type="ECO:0000256" key="1">
    <source>
        <dbReference type="SAM" id="MobiDB-lite"/>
    </source>
</evidence>
<protein>
    <submittedName>
        <fullName evidence="3">Uncharacterized protein</fullName>
    </submittedName>
</protein>
<feature type="region of interest" description="Disordered" evidence="1">
    <location>
        <begin position="41"/>
        <end position="138"/>
    </location>
</feature>
<reference evidence="3" key="1">
    <citation type="journal article" date="2023" name="G3 (Bethesda)">
        <title>Whole genome assemblies of Zophobas morio and Tenebrio molitor.</title>
        <authorList>
            <person name="Kaur S."/>
            <person name="Stinson S.A."/>
            <person name="diCenzo G.C."/>
        </authorList>
    </citation>
    <scope>NUCLEOTIDE SEQUENCE</scope>
    <source>
        <strain evidence="3">QUZm001</strain>
    </source>
</reference>
<name>A0AA38MLT7_9CUCU</name>
<keyword evidence="2" id="KW-0732">Signal</keyword>
<keyword evidence="4" id="KW-1185">Reference proteome</keyword>
<dbReference type="EMBL" id="JALNTZ010000002">
    <property type="protein sequence ID" value="KAJ3662645.1"/>
    <property type="molecule type" value="Genomic_DNA"/>
</dbReference>
<feature type="compositionally biased region" description="Low complexity" evidence="1">
    <location>
        <begin position="74"/>
        <end position="83"/>
    </location>
</feature>
<dbReference type="Proteomes" id="UP001168821">
    <property type="component" value="Unassembled WGS sequence"/>
</dbReference>
<gene>
    <name evidence="3" type="ORF">Zmor_006984</name>
</gene>
<evidence type="ECO:0000313" key="4">
    <source>
        <dbReference type="Proteomes" id="UP001168821"/>
    </source>
</evidence>